<dbReference type="EMBL" id="JAJVCZ030000006">
    <property type="protein sequence ID" value="KAL0258480.1"/>
    <property type="molecule type" value="Genomic_DNA"/>
</dbReference>
<organism evidence="1 2">
    <name type="scientific">Diplodia seriata</name>
    <dbReference type="NCBI Taxonomy" id="420778"/>
    <lineage>
        <taxon>Eukaryota</taxon>
        <taxon>Fungi</taxon>
        <taxon>Dikarya</taxon>
        <taxon>Ascomycota</taxon>
        <taxon>Pezizomycotina</taxon>
        <taxon>Dothideomycetes</taxon>
        <taxon>Dothideomycetes incertae sedis</taxon>
        <taxon>Botryosphaeriales</taxon>
        <taxon>Botryosphaeriaceae</taxon>
        <taxon>Diplodia</taxon>
    </lineage>
</organism>
<keyword evidence="2" id="KW-1185">Reference proteome</keyword>
<gene>
    <name evidence="1" type="ORF">SLS55_005973</name>
</gene>
<comment type="caution">
    <text evidence="1">The sequence shown here is derived from an EMBL/GenBank/DDBJ whole genome shotgun (WGS) entry which is preliminary data.</text>
</comment>
<proteinExistence type="predicted"/>
<accession>A0ABR3CE40</accession>
<sequence>MESDPPPDPKHLGYKSVSQAEQHLLVRYKKWNSAVVQYETEAHRLARRYQDLPKFREGINEVLRRLALPWSRGNFAQIYKHFRMQPTVYPDDLVKFIDGPQKPWSYLWHFHKDVRDANIITLRGTDEDHIIAVLEICVEQRISWTNQDLALDVAIRQLPPASRVDIDVSILKCNYQLFLVAITNSFPIPEDEFEYHLRRYHALRVVESLIKLIIGYYKEEDDLDHSCIPWPCRHWVWVMYNVIMRFLYHARTFNPANHLKDRTLYGWTIGILWKWISVCLRVRATLVTLRDENPFQPGSADFEWRIEIVEAIMHHILDDSMLENNTHPYPFDYMISECEGLDISPVLTWNVLEKIQEMKKIGKAAEILRALPHSTDRTFLGLDDEPGDKDEIAQLYDKMRRFVDLREYAFCEKHGCIGDW</sequence>
<protein>
    <recommendedName>
        <fullName evidence="3">Clr5 domain-containing protein</fullName>
    </recommendedName>
</protein>
<dbReference type="Proteomes" id="UP001430584">
    <property type="component" value="Unassembled WGS sequence"/>
</dbReference>
<evidence type="ECO:0000313" key="2">
    <source>
        <dbReference type="Proteomes" id="UP001430584"/>
    </source>
</evidence>
<evidence type="ECO:0000313" key="1">
    <source>
        <dbReference type="EMBL" id="KAL0258480.1"/>
    </source>
</evidence>
<dbReference type="GeneID" id="92010058"/>
<evidence type="ECO:0008006" key="3">
    <source>
        <dbReference type="Google" id="ProtNLM"/>
    </source>
</evidence>
<reference evidence="1 2" key="1">
    <citation type="submission" date="2024-02" db="EMBL/GenBank/DDBJ databases">
        <title>De novo assembly and annotation of 12 fungi associated with fruit tree decline syndrome in Ontario, Canada.</title>
        <authorList>
            <person name="Sulman M."/>
            <person name="Ellouze W."/>
            <person name="Ilyukhin E."/>
        </authorList>
    </citation>
    <scope>NUCLEOTIDE SEQUENCE [LARGE SCALE GENOMIC DNA]</scope>
    <source>
        <strain evidence="1 2">FDS-637</strain>
    </source>
</reference>
<dbReference type="RefSeq" id="XP_066631509.1">
    <property type="nucleotide sequence ID" value="XM_066777414.1"/>
</dbReference>
<name>A0ABR3CE40_9PEZI</name>